<organism evidence="1">
    <name type="scientific">Guillardia theta (strain CCMP2712)</name>
    <name type="common">Cryptophyte</name>
    <dbReference type="NCBI Taxonomy" id="905079"/>
    <lineage>
        <taxon>Eukaryota</taxon>
        <taxon>Cryptophyceae</taxon>
        <taxon>Pyrenomonadales</taxon>
        <taxon>Geminigeraceae</taxon>
        <taxon>Guillardia</taxon>
    </lineage>
</organism>
<protein>
    <recommendedName>
        <fullName evidence="4">RING-type domain-containing protein</fullName>
    </recommendedName>
</protein>
<dbReference type="GeneID" id="17304988"/>
<reference evidence="2" key="3">
    <citation type="submission" date="2016-03" db="UniProtKB">
        <authorList>
            <consortium name="EnsemblProtists"/>
        </authorList>
    </citation>
    <scope>IDENTIFICATION</scope>
</reference>
<reference evidence="3" key="2">
    <citation type="submission" date="2012-11" db="EMBL/GenBank/DDBJ databases">
        <authorList>
            <person name="Kuo A."/>
            <person name="Curtis B.A."/>
            <person name="Tanifuji G."/>
            <person name="Burki F."/>
            <person name="Gruber A."/>
            <person name="Irimia M."/>
            <person name="Maruyama S."/>
            <person name="Arias M.C."/>
            <person name="Ball S.G."/>
            <person name="Gile G.H."/>
            <person name="Hirakawa Y."/>
            <person name="Hopkins J.F."/>
            <person name="Rensing S.A."/>
            <person name="Schmutz J."/>
            <person name="Symeonidi A."/>
            <person name="Elias M."/>
            <person name="Eveleigh R.J."/>
            <person name="Herman E.K."/>
            <person name="Klute M.J."/>
            <person name="Nakayama T."/>
            <person name="Obornik M."/>
            <person name="Reyes-Prieto A."/>
            <person name="Armbrust E.V."/>
            <person name="Aves S.J."/>
            <person name="Beiko R.G."/>
            <person name="Coutinho P."/>
            <person name="Dacks J.B."/>
            <person name="Durnford D.G."/>
            <person name="Fast N.M."/>
            <person name="Green B.R."/>
            <person name="Grisdale C."/>
            <person name="Hempe F."/>
            <person name="Henrissat B."/>
            <person name="Hoppner M.P."/>
            <person name="Ishida K.-I."/>
            <person name="Kim E."/>
            <person name="Koreny L."/>
            <person name="Kroth P.G."/>
            <person name="Liu Y."/>
            <person name="Malik S.-B."/>
            <person name="Maier U.G."/>
            <person name="McRose D."/>
            <person name="Mock T."/>
            <person name="Neilson J.A."/>
            <person name="Onodera N.T."/>
            <person name="Poole A.M."/>
            <person name="Pritham E.J."/>
            <person name="Richards T.A."/>
            <person name="Rocap G."/>
            <person name="Roy S.W."/>
            <person name="Sarai C."/>
            <person name="Schaack S."/>
            <person name="Shirato S."/>
            <person name="Slamovits C.H."/>
            <person name="Spencer D.F."/>
            <person name="Suzuki S."/>
            <person name="Worden A.Z."/>
            <person name="Zauner S."/>
            <person name="Barry K."/>
            <person name="Bell C."/>
            <person name="Bharti A.K."/>
            <person name="Crow J.A."/>
            <person name="Grimwood J."/>
            <person name="Kramer R."/>
            <person name="Lindquist E."/>
            <person name="Lucas S."/>
            <person name="Salamov A."/>
            <person name="McFadden G.I."/>
            <person name="Lane C.E."/>
            <person name="Keeling P.J."/>
            <person name="Gray M.W."/>
            <person name="Grigoriev I.V."/>
            <person name="Archibald J.M."/>
        </authorList>
    </citation>
    <scope>NUCLEOTIDE SEQUENCE</scope>
    <source>
        <strain evidence="3">CCMP2712</strain>
    </source>
</reference>
<dbReference type="EMBL" id="JH992986">
    <property type="protein sequence ID" value="EKX48367.1"/>
    <property type="molecule type" value="Genomic_DNA"/>
</dbReference>
<dbReference type="InterPro" id="IPR013083">
    <property type="entry name" value="Znf_RING/FYVE/PHD"/>
</dbReference>
<dbReference type="eggNOG" id="ENOG502SWEU">
    <property type="taxonomic scope" value="Eukaryota"/>
</dbReference>
<dbReference type="OMA" id="TLHGREW"/>
<evidence type="ECO:0000313" key="1">
    <source>
        <dbReference type="EMBL" id="EKX48367.1"/>
    </source>
</evidence>
<sequence length="334" mass="37945">MFASHRVRAPGKFGTSAGSLELLLEVWNFCWKFGTSAGSLCSKFHIQLTGFKTRMASSDAGRRILWLSLDPVNATLVPYPPPINQQIESAHEKLEPEQGQQERIALGSSFHHATIHFSPKDGKHFQTTPQIDHGPRFGVKISGYRQVRRMEIEPSQTSVILHAATHNGLANGEWRLVEEDKSMKRVSMEIKQEFLINVGSNQRKDFVPVWQWCKQNEEELQGVHVTHAPESAWGIYMIETNEAIEAAFRAGKSSQEVVLGVHRVIIEMSESGVGVQKDLSGRRQRFVRRQLVSEQDKDRMFSASAKCRHVFHACCCQSLKERRMPCPLCRRQIE</sequence>
<accession>L1JJ92</accession>
<gene>
    <name evidence="1" type="ORF">GUITHDRAFT_136873</name>
</gene>
<dbReference type="SUPFAM" id="SSF57850">
    <property type="entry name" value="RING/U-box"/>
    <property type="match status" value="1"/>
</dbReference>
<dbReference type="PaxDb" id="55529-EKX48367"/>
<evidence type="ECO:0000313" key="2">
    <source>
        <dbReference type="EnsemblProtists" id="EKX48367"/>
    </source>
</evidence>
<keyword evidence="3" id="KW-1185">Reference proteome</keyword>
<dbReference type="AlphaFoldDB" id="L1JJ92"/>
<dbReference type="HOGENOM" id="CLU_832740_0_0_1"/>
<dbReference type="RefSeq" id="XP_005835347.1">
    <property type="nucleotide sequence ID" value="XM_005835290.1"/>
</dbReference>
<name>L1JJ92_GUITC</name>
<reference evidence="1 3" key="1">
    <citation type="journal article" date="2012" name="Nature">
        <title>Algal genomes reveal evolutionary mosaicism and the fate of nucleomorphs.</title>
        <authorList>
            <consortium name="DOE Joint Genome Institute"/>
            <person name="Curtis B.A."/>
            <person name="Tanifuji G."/>
            <person name="Burki F."/>
            <person name="Gruber A."/>
            <person name="Irimia M."/>
            <person name="Maruyama S."/>
            <person name="Arias M.C."/>
            <person name="Ball S.G."/>
            <person name="Gile G.H."/>
            <person name="Hirakawa Y."/>
            <person name="Hopkins J.F."/>
            <person name="Kuo A."/>
            <person name="Rensing S.A."/>
            <person name="Schmutz J."/>
            <person name="Symeonidi A."/>
            <person name="Elias M."/>
            <person name="Eveleigh R.J."/>
            <person name="Herman E.K."/>
            <person name="Klute M.J."/>
            <person name="Nakayama T."/>
            <person name="Obornik M."/>
            <person name="Reyes-Prieto A."/>
            <person name="Armbrust E.V."/>
            <person name="Aves S.J."/>
            <person name="Beiko R.G."/>
            <person name="Coutinho P."/>
            <person name="Dacks J.B."/>
            <person name="Durnford D.G."/>
            <person name="Fast N.M."/>
            <person name="Green B.R."/>
            <person name="Grisdale C.J."/>
            <person name="Hempel F."/>
            <person name="Henrissat B."/>
            <person name="Hoppner M.P."/>
            <person name="Ishida K."/>
            <person name="Kim E."/>
            <person name="Koreny L."/>
            <person name="Kroth P.G."/>
            <person name="Liu Y."/>
            <person name="Malik S.B."/>
            <person name="Maier U.G."/>
            <person name="McRose D."/>
            <person name="Mock T."/>
            <person name="Neilson J.A."/>
            <person name="Onodera N.T."/>
            <person name="Poole A.M."/>
            <person name="Pritham E.J."/>
            <person name="Richards T.A."/>
            <person name="Rocap G."/>
            <person name="Roy S.W."/>
            <person name="Sarai C."/>
            <person name="Schaack S."/>
            <person name="Shirato S."/>
            <person name="Slamovits C.H."/>
            <person name="Spencer D.F."/>
            <person name="Suzuki S."/>
            <person name="Worden A.Z."/>
            <person name="Zauner S."/>
            <person name="Barry K."/>
            <person name="Bell C."/>
            <person name="Bharti A.K."/>
            <person name="Crow J.A."/>
            <person name="Grimwood J."/>
            <person name="Kramer R."/>
            <person name="Lindquist E."/>
            <person name="Lucas S."/>
            <person name="Salamov A."/>
            <person name="McFadden G.I."/>
            <person name="Lane C.E."/>
            <person name="Keeling P.J."/>
            <person name="Gray M.W."/>
            <person name="Grigoriev I.V."/>
            <person name="Archibald J.M."/>
        </authorList>
    </citation>
    <scope>NUCLEOTIDE SEQUENCE</scope>
    <source>
        <strain evidence="1 3">CCMP2712</strain>
    </source>
</reference>
<dbReference type="Proteomes" id="UP000011087">
    <property type="component" value="Unassembled WGS sequence"/>
</dbReference>
<dbReference type="Gene3D" id="3.30.40.10">
    <property type="entry name" value="Zinc/RING finger domain, C3HC4 (zinc finger)"/>
    <property type="match status" value="1"/>
</dbReference>
<proteinExistence type="predicted"/>
<dbReference type="EnsemblProtists" id="EKX48367">
    <property type="protein sequence ID" value="EKX48367"/>
    <property type="gene ID" value="GUITHDRAFT_136873"/>
</dbReference>
<evidence type="ECO:0008006" key="4">
    <source>
        <dbReference type="Google" id="ProtNLM"/>
    </source>
</evidence>
<dbReference type="KEGG" id="gtt:GUITHDRAFT_136873"/>
<evidence type="ECO:0000313" key="3">
    <source>
        <dbReference type="Proteomes" id="UP000011087"/>
    </source>
</evidence>